<dbReference type="EMBL" id="MU003499">
    <property type="protein sequence ID" value="KAF2473643.1"/>
    <property type="molecule type" value="Genomic_DNA"/>
</dbReference>
<protein>
    <submittedName>
        <fullName evidence="1">Uncharacterized protein</fullName>
    </submittedName>
</protein>
<comment type="caution">
    <text evidence="1">The sequence shown here is derived from an EMBL/GenBank/DDBJ whole genome shotgun (WGS) entry which is preliminary data.</text>
</comment>
<name>A0ACB6R2Y6_9PLEO</name>
<reference evidence="1" key="1">
    <citation type="journal article" date="2020" name="Stud. Mycol.">
        <title>101 Dothideomycetes genomes: a test case for predicting lifestyles and emergence of pathogens.</title>
        <authorList>
            <person name="Haridas S."/>
            <person name="Albert R."/>
            <person name="Binder M."/>
            <person name="Bloem J."/>
            <person name="Labutti K."/>
            <person name="Salamov A."/>
            <person name="Andreopoulos B."/>
            <person name="Baker S."/>
            <person name="Barry K."/>
            <person name="Bills G."/>
            <person name="Bluhm B."/>
            <person name="Cannon C."/>
            <person name="Castanera R."/>
            <person name="Culley D."/>
            <person name="Daum C."/>
            <person name="Ezra D."/>
            <person name="Gonzalez J."/>
            <person name="Henrissat B."/>
            <person name="Kuo A."/>
            <person name="Liang C."/>
            <person name="Lipzen A."/>
            <person name="Lutzoni F."/>
            <person name="Magnuson J."/>
            <person name="Mondo S."/>
            <person name="Nolan M."/>
            <person name="Ohm R."/>
            <person name="Pangilinan J."/>
            <person name="Park H.-J."/>
            <person name="Ramirez L."/>
            <person name="Alfaro M."/>
            <person name="Sun H."/>
            <person name="Tritt A."/>
            <person name="Yoshinaga Y."/>
            <person name="Zwiers L.-H."/>
            <person name="Turgeon B."/>
            <person name="Goodwin S."/>
            <person name="Spatafora J."/>
            <person name="Crous P."/>
            <person name="Grigoriev I."/>
        </authorList>
    </citation>
    <scope>NUCLEOTIDE SEQUENCE</scope>
    <source>
        <strain evidence="1">ATCC 200398</strain>
    </source>
</reference>
<keyword evidence="2" id="KW-1185">Reference proteome</keyword>
<proteinExistence type="predicted"/>
<sequence>MTPRPYFDEHGRVLPFDKVLQLERIDDCTFRSIVKAYSPTGGENGTYGGHNITGWFILGGRPNEHFVYTVHNVRDGYNYCTRSVTVIQAAEKGTMFTCTCSFKREEGSPFEYQDKVNLKERFRDVVEGKEGEPIEHPAAPSQDSEWFRETFLREHPDHFNPIPGLHLRKVDMRKYNYTRTTIDRRQLTFYSLRGSLPLPTAPYPLESSSKSAASPTREANLHACAHLYASDRNSLFIIPNHLSLGKEYTRMASLSHTVIFHVGIKDLVLPPEPHINHPNADPTLFDEDSLSVCNLEGHSDGDKDGRKWFVQESWVTRAGGGRGLHMSRLWDYERGIHIASTIQDGLIRFKPGTKL</sequence>
<gene>
    <name evidence="1" type="ORF">BDR25DRAFT_256447</name>
</gene>
<dbReference type="Proteomes" id="UP000799755">
    <property type="component" value="Unassembled WGS sequence"/>
</dbReference>
<evidence type="ECO:0000313" key="1">
    <source>
        <dbReference type="EMBL" id="KAF2473643.1"/>
    </source>
</evidence>
<accession>A0ACB6R2Y6</accession>
<evidence type="ECO:0000313" key="2">
    <source>
        <dbReference type="Proteomes" id="UP000799755"/>
    </source>
</evidence>
<organism evidence="1 2">
    <name type="scientific">Lindgomyces ingoldianus</name>
    <dbReference type="NCBI Taxonomy" id="673940"/>
    <lineage>
        <taxon>Eukaryota</taxon>
        <taxon>Fungi</taxon>
        <taxon>Dikarya</taxon>
        <taxon>Ascomycota</taxon>
        <taxon>Pezizomycotina</taxon>
        <taxon>Dothideomycetes</taxon>
        <taxon>Pleosporomycetidae</taxon>
        <taxon>Pleosporales</taxon>
        <taxon>Lindgomycetaceae</taxon>
        <taxon>Lindgomyces</taxon>
    </lineage>
</organism>